<dbReference type="PANTHER" id="PTHR45632">
    <property type="entry name" value="LD33804P"/>
    <property type="match status" value="1"/>
</dbReference>
<dbReference type="Gene3D" id="1.25.40.420">
    <property type="match status" value="1"/>
</dbReference>
<dbReference type="SUPFAM" id="SSF54695">
    <property type="entry name" value="POZ domain"/>
    <property type="match status" value="1"/>
</dbReference>
<dbReference type="EMBL" id="CAICTM010000499">
    <property type="protein sequence ID" value="CAB9511730.1"/>
    <property type="molecule type" value="Genomic_DNA"/>
</dbReference>
<dbReference type="InterPro" id="IPR000210">
    <property type="entry name" value="BTB/POZ_dom"/>
</dbReference>
<dbReference type="CDD" id="cd18186">
    <property type="entry name" value="BTB_POZ_ZBTB_KLHL-like"/>
    <property type="match status" value="1"/>
</dbReference>
<gene>
    <name evidence="5" type="ORF">SEMRO_500_G155240.1</name>
</gene>
<evidence type="ECO:0000256" key="3">
    <source>
        <dbReference type="SAM" id="MobiDB-lite"/>
    </source>
</evidence>
<proteinExistence type="predicted"/>
<keyword evidence="1" id="KW-0880">Kelch repeat</keyword>
<dbReference type="AlphaFoldDB" id="A0A9N8E3Y7"/>
<evidence type="ECO:0000259" key="4">
    <source>
        <dbReference type="PROSITE" id="PS50097"/>
    </source>
</evidence>
<dbReference type="OrthoDB" id="6359816at2759"/>
<dbReference type="SMART" id="SM00875">
    <property type="entry name" value="BACK"/>
    <property type="match status" value="1"/>
</dbReference>
<feature type="domain" description="BTB" evidence="4">
    <location>
        <begin position="243"/>
        <end position="325"/>
    </location>
</feature>
<protein>
    <submittedName>
        <fullName evidence="5">Kelch repeat and BTB (POZ) domain containing 12</fullName>
    </submittedName>
</protein>
<feature type="region of interest" description="Disordered" evidence="3">
    <location>
        <begin position="1"/>
        <end position="45"/>
    </location>
</feature>
<feature type="compositionally biased region" description="Basic residues" evidence="3">
    <location>
        <begin position="15"/>
        <end position="33"/>
    </location>
</feature>
<reference evidence="5" key="1">
    <citation type="submission" date="2020-06" db="EMBL/GenBank/DDBJ databases">
        <authorList>
            <consortium name="Plant Systems Biology data submission"/>
        </authorList>
    </citation>
    <scope>NUCLEOTIDE SEQUENCE</scope>
    <source>
        <strain evidence="5">D6</strain>
    </source>
</reference>
<comment type="caution">
    <text evidence="5">The sequence shown here is derived from an EMBL/GenBank/DDBJ whole genome shotgun (WGS) entry which is preliminary data.</text>
</comment>
<dbReference type="InterPro" id="IPR011705">
    <property type="entry name" value="BACK"/>
</dbReference>
<evidence type="ECO:0000256" key="1">
    <source>
        <dbReference type="ARBA" id="ARBA00022441"/>
    </source>
</evidence>
<evidence type="ECO:0000313" key="5">
    <source>
        <dbReference type="EMBL" id="CAB9511730.1"/>
    </source>
</evidence>
<dbReference type="PANTHER" id="PTHR45632:SF3">
    <property type="entry name" value="KELCH-LIKE PROTEIN 32"/>
    <property type="match status" value="1"/>
</dbReference>
<sequence length="728" mass="82628">MSYDPADAARELTRRRQRAQRERRRNSPPRRRNFGPPSSRERERTITTTRQLLKSWSRRTNRLCLPTSIVVNRKPLPVHRSLTAEVANQHPGSWEDAYKEGLAKLFQEEMGCDITFRVAGTDTVVKAHSKIVGARKQEIRFGHKLTWFLLQDERGVATTSPEGKPPSQWQPGQEIIVDDYVFTENPEQLRTAIASCYGIFPKTEEEKNRFCLDENSSDIMEDVQDLNPMYWSEGYLPTPWEESDVSVIGSPGASAEEEHEWTIDCHAAILCANSEYFAAVLSGRGWATEEAGTKRILRLDSLHFAKDTIIELLNGLYSNALDMCEEETESILHLIDAAAYLGMKAASLRCEEALATRIDAEHLVEMIHFAQETGAKRLLLDCHKYLCRNLAAVQRAGTLAQLESPQLEAMLHSNFVEAPEDDILNALMTWADATNASFDETKDLLTLVRLAFVPVDSQVMLKAIAKNLVTEDMLQVCRLFQTDGDYRATMMKNDPLYVPRQTRTMTRDLEAKLRPPLEDRFRVMRMLGVVNGRNNFENISSVKLNKCDGHLVCGRPSENALEMDTSGFDFDRCITPHMARDDTKPQRRVGRSDLESLPLEDAKQLLALLLRHENELRLHPLVQAKLGAIGEDEDEMSSFTTALQVFVSEEFSVDPVAHSLLEMMPRMSSYVRWKASQQLYGLRLSAEDPSLSHWRTTFAGSPLFWLERVTPDPPSAKGPGFLPCWRRN</sequence>
<dbReference type="Pfam" id="PF07707">
    <property type="entry name" value="BACK"/>
    <property type="match status" value="1"/>
</dbReference>
<evidence type="ECO:0000313" key="6">
    <source>
        <dbReference type="Proteomes" id="UP001153069"/>
    </source>
</evidence>
<organism evidence="5 6">
    <name type="scientific">Seminavis robusta</name>
    <dbReference type="NCBI Taxonomy" id="568900"/>
    <lineage>
        <taxon>Eukaryota</taxon>
        <taxon>Sar</taxon>
        <taxon>Stramenopiles</taxon>
        <taxon>Ochrophyta</taxon>
        <taxon>Bacillariophyta</taxon>
        <taxon>Bacillariophyceae</taxon>
        <taxon>Bacillariophycidae</taxon>
        <taxon>Naviculales</taxon>
        <taxon>Naviculaceae</taxon>
        <taxon>Seminavis</taxon>
    </lineage>
</organism>
<name>A0A9N8E3Y7_9STRA</name>
<dbReference type="InterPro" id="IPR011333">
    <property type="entry name" value="SKP1/BTB/POZ_sf"/>
</dbReference>
<dbReference type="SMART" id="SM00225">
    <property type="entry name" value="BTB"/>
    <property type="match status" value="1"/>
</dbReference>
<dbReference type="Gene3D" id="3.30.710.10">
    <property type="entry name" value="Potassium Channel Kv1.1, Chain A"/>
    <property type="match status" value="1"/>
</dbReference>
<dbReference type="PROSITE" id="PS50097">
    <property type="entry name" value="BTB"/>
    <property type="match status" value="1"/>
</dbReference>
<accession>A0A9N8E3Y7</accession>
<keyword evidence="2" id="KW-0677">Repeat</keyword>
<dbReference type="Proteomes" id="UP001153069">
    <property type="component" value="Unassembled WGS sequence"/>
</dbReference>
<dbReference type="Pfam" id="PF00651">
    <property type="entry name" value="BTB"/>
    <property type="match status" value="1"/>
</dbReference>
<evidence type="ECO:0000256" key="2">
    <source>
        <dbReference type="ARBA" id="ARBA00022737"/>
    </source>
</evidence>
<keyword evidence="6" id="KW-1185">Reference proteome</keyword>